<evidence type="ECO:0000313" key="9">
    <source>
        <dbReference type="EMBL" id="TKT90539.1"/>
    </source>
</evidence>
<evidence type="ECO:0000256" key="3">
    <source>
        <dbReference type="ARBA" id="ARBA00022723"/>
    </source>
</evidence>
<evidence type="ECO:0000256" key="8">
    <source>
        <dbReference type="SAM" id="SignalP"/>
    </source>
</evidence>
<evidence type="ECO:0000256" key="2">
    <source>
        <dbReference type="ARBA" id="ARBA00022487"/>
    </source>
</evidence>
<organism evidence="9 10">
    <name type="scientific">Dyadobacter frigoris</name>
    <dbReference type="NCBI Taxonomy" id="2576211"/>
    <lineage>
        <taxon>Bacteria</taxon>
        <taxon>Pseudomonadati</taxon>
        <taxon>Bacteroidota</taxon>
        <taxon>Cytophagia</taxon>
        <taxon>Cytophagales</taxon>
        <taxon>Spirosomataceae</taxon>
        <taxon>Dyadobacter</taxon>
    </lineage>
</organism>
<dbReference type="SUPFAM" id="SSF53474">
    <property type="entry name" value="alpha/beta-Hydrolases"/>
    <property type="match status" value="1"/>
</dbReference>
<keyword evidence="6" id="KW-0106">Calcium</keyword>
<comment type="similarity">
    <text evidence="1">Belongs to the tannase family.</text>
</comment>
<keyword evidence="10" id="KW-1185">Reference proteome</keyword>
<feature type="signal peptide" evidence="8">
    <location>
        <begin position="1"/>
        <end position="30"/>
    </location>
</feature>
<dbReference type="InterPro" id="IPR011118">
    <property type="entry name" value="Tannase/feruloyl_esterase"/>
</dbReference>
<dbReference type="EMBL" id="SZVO01000009">
    <property type="protein sequence ID" value="TKT90539.1"/>
    <property type="molecule type" value="Genomic_DNA"/>
</dbReference>
<dbReference type="AlphaFoldDB" id="A0A4U6D073"/>
<keyword evidence="2" id="KW-0719">Serine esterase</keyword>
<keyword evidence="7" id="KW-1015">Disulfide bond</keyword>
<name>A0A4U6D073_9BACT</name>
<dbReference type="Proteomes" id="UP000304900">
    <property type="component" value="Unassembled WGS sequence"/>
</dbReference>
<dbReference type="Gene3D" id="3.40.50.1820">
    <property type="entry name" value="alpha/beta hydrolase"/>
    <property type="match status" value="1"/>
</dbReference>
<dbReference type="PANTHER" id="PTHR33938">
    <property type="entry name" value="FERULOYL ESTERASE B-RELATED"/>
    <property type="match status" value="1"/>
</dbReference>
<dbReference type="PANTHER" id="PTHR33938:SF15">
    <property type="entry name" value="FERULOYL ESTERASE B-RELATED"/>
    <property type="match status" value="1"/>
</dbReference>
<proteinExistence type="inferred from homology"/>
<keyword evidence="4 8" id="KW-0732">Signal</keyword>
<dbReference type="OrthoDB" id="176867at2"/>
<evidence type="ECO:0000256" key="1">
    <source>
        <dbReference type="ARBA" id="ARBA00006249"/>
    </source>
</evidence>
<sequence>MFKFNPFRSSLLLFLAINLFPVFCSRITFAQQIPSISSKDPDCHCQDLAKQAFPDAIITAAECVASGSFTPKGASAPITDLPAFCRVAATLKPTSDSNIRIEVWLPEKGWNGRFLGTGNGGGAGAIGYGVLANGLKRGFATANTDMGTSPGANEIIDHPERWTDFGYRATHEMTVIGKEITKAYYKKSFHHAYFAGCSTGGQQALMEAQRYPGDYNGILAGAPANNRTHLHTGFVWNYKVTNQIPGSFLPKEKIDLITNAVLKACGGKDGGAPGDNFLTDPGACNFDPKTLPVCADATDQKSCLTQTQFTAILQIYAGPKNPRTGERIYTPLPMGSENSALGLDYQQNPNQAPSALFYQYKWVSGPQFDYSTFNFDSDQRRMDSILAPILNANNPDLALLKKRGGKILMYAGTADPLVPYQDAAYYYDRVMEKQGGLKQTQNFFRFFLLPGMAHCGGGPGLNDCGQHLTFSVPRDGEHDVMTALINWVEKGTAPEKIIATAFKGADSKNGIRFQRPVFPYPKFPKYVSGDVNLPSSFKAAQNRNSHILAPADKYLR</sequence>
<dbReference type="GO" id="GO:0052689">
    <property type="term" value="F:carboxylic ester hydrolase activity"/>
    <property type="evidence" value="ECO:0007669"/>
    <property type="project" value="UniProtKB-KW"/>
</dbReference>
<dbReference type="Pfam" id="PF07519">
    <property type="entry name" value="Tannase"/>
    <property type="match status" value="1"/>
</dbReference>
<feature type="chain" id="PRO_5020294591" evidence="8">
    <location>
        <begin position="31"/>
        <end position="556"/>
    </location>
</feature>
<keyword evidence="3" id="KW-0479">Metal-binding</keyword>
<reference evidence="9 10" key="1">
    <citation type="submission" date="2019-05" db="EMBL/GenBank/DDBJ databases">
        <title>Dyadobacter AR-3-8 sp. nov., isolated from arctic soil.</title>
        <authorList>
            <person name="Chaudhary D.K."/>
        </authorList>
    </citation>
    <scope>NUCLEOTIDE SEQUENCE [LARGE SCALE GENOMIC DNA]</scope>
    <source>
        <strain evidence="9 10">AR-3-8</strain>
    </source>
</reference>
<comment type="caution">
    <text evidence="9">The sequence shown here is derived from an EMBL/GenBank/DDBJ whole genome shotgun (WGS) entry which is preliminary data.</text>
</comment>
<evidence type="ECO:0000256" key="6">
    <source>
        <dbReference type="ARBA" id="ARBA00022837"/>
    </source>
</evidence>
<gene>
    <name evidence="9" type="ORF">FDK13_19615</name>
</gene>
<evidence type="ECO:0000313" key="10">
    <source>
        <dbReference type="Proteomes" id="UP000304900"/>
    </source>
</evidence>
<dbReference type="InterPro" id="IPR029058">
    <property type="entry name" value="AB_hydrolase_fold"/>
</dbReference>
<accession>A0A4U6D073</accession>
<keyword evidence="5 9" id="KW-0378">Hydrolase</keyword>
<protein>
    <submittedName>
        <fullName evidence="9">Tannase/feruloyl esterase family alpha/beta hydrolase</fullName>
    </submittedName>
</protein>
<evidence type="ECO:0000256" key="7">
    <source>
        <dbReference type="ARBA" id="ARBA00023157"/>
    </source>
</evidence>
<evidence type="ECO:0000256" key="4">
    <source>
        <dbReference type="ARBA" id="ARBA00022729"/>
    </source>
</evidence>
<dbReference type="GO" id="GO:0046872">
    <property type="term" value="F:metal ion binding"/>
    <property type="evidence" value="ECO:0007669"/>
    <property type="project" value="UniProtKB-KW"/>
</dbReference>
<evidence type="ECO:0000256" key="5">
    <source>
        <dbReference type="ARBA" id="ARBA00022801"/>
    </source>
</evidence>